<dbReference type="EMBL" id="LFBU01000001">
    <property type="protein sequence ID" value="KMQ76771.1"/>
    <property type="molecule type" value="Genomic_DNA"/>
</dbReference>
<dbReference type="Proteomes" id="UP000036102">
    <property type="component" value="Unassembled WGS sequence"/>
</dbReference>
<reference evidence="2 3" key="1">
    <citation type="submission" date="2015-06" db="EMBL/GenBank/DDBJ databases">
        <title>Marinobacter subterrani, a genetically tractable neutrophilic iron-oxidizing strain isolated from the Soudan Iron Mine.</title>
        <authorList>
            <person name="Bonis B.M."/>
            <person name="Gralnick J.A."/>
        </authorList>
    </citation>
    <scope>NUCLEOTIDE SEQUENCE [LARGE SCALE GENOMIC DNA]</scope>
    <source>
        <strain evidence="2 3">JG233</strain>
    </source>
</reference>
<sequence>MGMRSECQKTPGRKARKSRVFAGLAAGLIFPVFALAEDASLPDDADSVFQFEERSTIDTIPLRSIEEEALANTVIEGGLAAPAAGVPVRPRTGDDYYLDPLALQPGDSRTDLGRSEIPVEFRFSNPKSIPGQTHSNNYVIRPPQNRTYDTLNINMSER</sequence>
<organism evidence="2 3">
    <name type="scientific">Marinobacter subterrani</name>
    <dbReference type="NCBI Taxonomy" id="1658765"/>
    <lineage>
        <taxon>Bacteria</taxon>
        <taxon>Pseudomonadati</taxon>
        <taxon>Pseudomonadota</taxon>
        <taxon>Gammaproteobacteria</taxon>
        <taxon>Pseudomonadales</taxon>
        <taxon>Marinobacteraceae</taxon>
        <taxon>Marinobacter</taxon>
    </lineage>
</organism>
<protein>
    <submittedName>
        <fullName evidence="2">Uncharacterized protein</fullName>
    </submittedName>
</protein>
<feature type="signal peptide" evidence="1">
    <location>
        <begin position="1"/>
        <end position="36"/>
    </location>
</feature>
<evidence type="ECO:0000313" key="2">
    <source>
        <dbReference type="EMBL" id="KMQ76771.1"/>
    </source>
</evidence>
<accession>A0A0J7JGB8</accession>
<keyword evidence="3" id="KW-1185">Reference proteome</keyword>
<name>A0A0J7JGB8_9GAMM</name>
<evidence type="ECO:0000256" key="1">
    <source>
        <dbReference type="SAM" id="SignalP"/>
    </source>
</evidence>
<dbReference type="AlphaFoldDB" id="A0A0J7JGB8"/>
<gene>
    <name evidence="2" type="ORF">Msub_12985</name>
</gene>
<dbReference type="PATRIC" id="fig|1658765.3.peg.3012"/>
<keyword evidence="1" id="KW-0732">Signal</keyword>
<feature type="chain" id="PRO_5005289515" evidence="1">
    <location>
        <begin position="37"/>
        <end position="158"/>
    </location>
</feature>
<dbReference type="RefSeq" id="WP_227506742.1">
    <property type="nucleotide sequence ID" value="NZ_LFBU01000001.1"/>
</dbReference>
<comment type="caution">
    <text evidence="2">The sequence shown here is derived from an EMBL/GenBank/DDBJ whole genome shotgun (WGS) entry which is preliminary data.</text>
</comment>
<evidence type="ECO:0000313" key="3">
    <source>
        <dbReference type="Proteomes" id="UP000036102"/>
    </source>
</evidence>
<proteinExistence type="predicted"/>